<dbReference type="STRING" id="546269.HMPREF0389_01094"/>
<evidence type="ECO:0000256" key="1">
    <source>
        <dbReference type="ARBA" id="ARBA00022723"/>
    </source>
</evidence>
<dbReference type="Proteomes" id="UP000007468">
    <property type="component" value="Chromosome"/>
</dbReference>
<reference evidence="5" key="1">
    <citation type="submission" date="2010-12" db="EMBL/GenBank/DDBJ databases">
        <title>The genome sequence of Filifactor alocis strain ATCC 35896.</title>
        <authorList>
            <consortium name="The Broad Institute Genome Sequencing Platform"/>
            <person name="Ward D."/>
            <person name="Earl A."/>
            <person name="Feldgarden M."/>
            <person name="Young S.K."/>
            <person name="Gargeya S."/>
            <person name="Zeng Q."/>
            <person name="Alvarado L."/>
            <person name="Berlin A."/>
            <person name="Bochicchio J."/>
            <person name="Chapman S.B."/>
            <person name="Chen Z."/>
            <person name="Freedman E."/>
            <person name="Gellesch M."/>
            <person name="Goldberg J."/>
            <person name="Griggs A."/>
            <person name="Gujja S."/>
            <person name="Heilman E."/>
            <person name="Heiman D."/>
            <person name="Howarth C."/>
            <person name="Mehta T."/>
            <person name="Neiman D."/>
            <person name="Pearson M."/>
            <person name="Roberts A."/>
            <person name="Saif S."/>
            <person name="Shea T."/>
            <person name="Shenoy N."/>
            <person name="Sisk P."/>
            <person name="Stolte C."/>
            <person name="Sykes S."/>
            <person name="White J."/>
            <person name="Yandava C."/>
            <person name="Izard J."/>
            <person name="Blanton J.M."/>
            <person name="Baranova O.V."/>
            <person name="Tanner A.C."/>
            <person name="Dewhirst F.E."/>
            <person name="Haas B."/>
            <person name="Nusbaum C."/>
            <person name="Birren B."/>
        </authorList>
    </citation>
    <scope>NUCLEOTIDE SEQUENCE [LARGE SCALE GENOMIC DNA]</scope>
    <source>
        <strain evidence="5">ATCC 35896 / D40 B5</strain>
    </source>
</reference>
<evidence type="ECO:0000313" key="4">
    <source>
        <dbReference type="EMBL" id="EFE29171.2"/>
    </source>
</evidence>
<dbReference type="KEGG" id="faa:HMPREF0389_01094"/>
<feature type="domain" description="HIRAN" evidence="3">
    <location>
        <begin position="4"/>
        <end position="56"/>
    </location>
</feature>
<keyword evidence="2" id="KW-0378">Hydrolase</keyword>
<dbReference type="InterPro" id="IPR014905">
    <property type="entry name" value="HIRAN"/>
</dbReference>
<evidence type="ECO:0000313" key="5">
    <source>
        <dbReference type="Proteomes" id="UP000007468"/>
    </source>
</evidence>
<gene>
    <name evidence="4" type="ordered locus">HMPREF0389_01094</name>
</gene>
<dbReference type="PATRIC" id="fig|546269.5.peg.1621"/>
<dbReference type="HOGENOM" id="CLU_1641235_0_0_9"/>
<keyword evidence="1" id="KW-0479">Metal-binding</keyword>
<proteinExistence type="predicted"/>
<protein>
    <submittedName>
        <fullName evidence="4">HIRAN domain protein</fullName>
    </submittedName>
</protein>
<organism evidence="4 5">
    <name type="scientific">Filifactor alocis (strain ATCC 35896 / CCUG 47790 / D40 B5)</name>
    <name type="common">Fusobacterium alocis</name>
    <dbReference type="NCBI Taxonomy" id="546269"/>
    <lineage>
        <taxon>Bacteria</taxon>
        <taxon>Bacillati</taxon>
        <taxon>Bacillota</taxon>
        <taxon>Clostridia</taxon>
        <taxon>Peptostreptococcales</taxon>
        <taxon>Filifactoraceae</taxon>
        <taxon>Filifactor</taxon>
    </lineage>
</organism>
<keyword evidence="5" id="KW-1185">Reference proteome</keyword>
<dbReference type="eggNOG" id="ENOG50330YI">
    <property type="taxonomic scope" value="Bacteria"/>
</dbReference>
<dbReference type="GO" id="GO:0016818">
    <property type="term" value="F:hydrolase activity, acting on acid anhydrides, in phosphorus-containing anhydrides"/>
    <property type="evidence" value="ECO:0007669"/>
    <property type="project" value="InterPro"/>
</dbReference>
<sequence length="161" mass="18556">MTKMYFTIVGTGHYYGQEFLEPGMRVILKKDSHNEYDNEAIMVNLEGLGKIGYVANSPYTVQGDSLSAGRLYDKIGDVAFGKIMYVLPKGVLCKLDKKSLRKRKEERLSYKEYDVDDYDEKECDAFDTEDCDSYETVSDTIDFLEGLSCKLRGTKKDRRYR</sequence>
<accession>D6GQW8</accession>
<dbReference type="EMBL" id="CP002390">
    <property type="protein sequence ID" value="EFE29171.2"/>
    <property type="molecule type" value="Genomic_DNA"/>
</dbReference>
<dbReference type="OrthoDB" id="2988931at2"/>
<evidence type="ECO:0000259" key="3">
    <source>
        <dbReference type="Pfam" id="PF08797"/>
    </source>
</evidence>
<dbReference type="RefSeq" id="WP_014263078.1">
    <property type="nucleotide sequence ID" value="NC_016630.1"/>
</dbReference>
<dbReference type="Gene3D" id="3.30.70.2330">
    <property type="match status" value="1"/>
</dbReference>
<dbReference type="AlphaFoldDB" id="D6GQW8"/>
<dbReference type="Pfam" id="PF08797">
    <property type="entry name" value="HIRAN"/>
    <property type="match status" value="1"/>
</dbReference>
<name>D6GQW8_FILAD</name>
<dbReference type="GO" id="GO:0008270">
    <property type="term" value="F:zinc ion binding"/>
    <property type="evidence" value="ECO:0007669"/>
    <property type="project" value="InterPro"/>
</dbReference>
<evidence type="ECO:0000256" key="2">
    <source>
        <dbReference type="ARBA" id="ARBA00022801"/>
    </source>
</evidence>
<dbReference type="GO" id="GO:0003676">
    <property type="term" value="F:nucleic acid binding"/>
    <property type="evidence" value="ECO:0007669"/>
    <property type="project" value="InterPro"/>
</dbReference>